<keyword evidence="2" id="KW-1185">Reference proteome</keyword>
<gene>
    <name evidence="1" type="ORF">R5W23_000830</name>
</gene>
<comment type="caution">
    <text evidence="1">The sequence shown here is derived from an EMBL/GenBank/DDBJ whole genome shotgun (WGS) entry which is preliminary data.</text>
</comment>
<dbReference type="EMBL" id="JAXBLV010000013">
    <property type="protein sequence ID" value="MDY3558109.1"/>
    <property type="molecule type" value="Genomic_DNA"/>
</dbReference>
<sequence length="89" mass="9393">MADRAANIASSPTGLVRQSLPLDVSGGDHTPADLPNGFHANSDGNIVGRLQDDTADRTFAVLAGLPYPYRFSVVRQTGTTASGQFLYTI</sequence>
<dbReference type="Proteomes" id="UP001272242">
    <property type="component" value="Unassembled WGS sequence"/>
</dbReference>
<reference evidence="2" key="1">
    <citation type="journal article" date="2023" name="Mar. Drugs">
        <title>Gemmata algarum, a Novel Planctomycete Isolated from an Algal Mat, Displays Antimicrobial Activity.</title>
        <authorList>
            <person name="Kumar G."/>
            <person name="Kallscheuer N."/>
            <person name="Kashif M."/>
            <person name="Ahamad S."/>
            <person name="Jagadeeshwari U."/>
            <person name="Pannikurungottu S."/>
            <person name="Haufschild T."/>
            <person name="Kabuu M."/>
            <person name="Sasikala C."/>
            <person name="Jogler C."/>
            <person name="Ramana C."/>
        </authorList>
    </citation>
    <scope>NUCLEOTIDE SEQUENCE [LARGE SCALE GENOMIC DNA]</scope>
    <source>
        <strain evidence="2">JC673</strain>
    </source>
</reference>
<evidence type="ECO:0000313" key="1">
    <source>
        <dbReference type="EMBL" id="MDY3558109.1"/>
    </source>
</evidence>
<accession>A0ABU5ET26</accession>
<name>A0ABU5ET26_9BACT</name>
<proteinExistence type="predicted"/>
<protein>
    <submittedName>
        <fullName evidence="1">Uncharacterized protein</fullName>
    </submittedName>
</protein>
<dbReference type="RefSeq" id="WP_320685078.1">
    <property type="nucleotide sequence ID" value="NZ_JAXBLV010000013.1"/>
</dbReference>
<organism evidence="1 2">
    <name type="scientific">Gemmata algarum</name>
    <dbReference type="NCBI Taxonomy" id="2975278"/>
    <lineage>
        <taxon>Bacteria</taxon>
        <taxon>Pseudomonadati</taxon>
        <taxon>Planctomycetota</taxon>
        <taxon>Planctomycetia</taxon>
        <taxon>Gemmatales</taxon>
        <taxon>Gemmataceae</taxon>
        <taxon>Gemmata</taxon>
    </lineage>
</organism>
<evidence type="ECO:0000313" key="2">
    <source>
        <dbReference type="Proteomes" id="UP001272242"/>
    </source>
</evidence>